<dbReference type="InterPro" id="IPR004839">
    <property type="entry name" value="Aminotransferase_I/II_large"/>
</dbReference>
<dbReference type="EMBL" id="UINC01015745">
    <property type="protein sequence ID" value="SVA66074.1"/>
    <property type="molecule type" value="Genomic_DNA"/>
</dbReference>
<sequence>MYTPDLSIENVLITSGSAEANFLAVMTQLEPGDEVVYMVPNYLQIFHLARSFGITVKNLPIRQDLGWQWDLDELRNMVSSNTKMIAVCNPNNPTGALMSDEIMDGVIDIAKDIDCWLLSDEVYRGAELNGQECRSFAGATEKTIVNAGLSKAYSLPGLRLGWSVGSRE</sequence>
<reference evidence="2" key="1">
    <citation type="submission" date="2018-05" db="EMBL/GenBank/DDBJ databases">
        <authorList>
            <person name="Lanie J.A."/>
            <person name="Ng W.-L."/>
            <person name="Kazmierczak K.M."/>
            <person name="Andrzejewski T.M."/>
            <person name="Davidsen T.M."/>
            <person name="Wayne K.J."/>
            <person name="Tettelin H."/>
            <person name="Glass J.I."/>
            <person name="Rusch D."/>
            <person name="Podicherti R."/>
            <person name="Tsui H.-C.T."/>
            <person name="Winkler M.E."/>
        </authorList>
    </citation>
    <scope>NUCLEOTIDE SEQUENCE</scope>
</reference>
<feature type="domain" description="Aminotransferase class I/classII large" evidence="1">
    <location>
        <begin position="9"/>
        <end position="167"/>
    </location>
</feature>
<evidence type="ECO:0000259" key="1">
    <source>
        <dbReference type="Pfam" id="PF00155"/>
    </source>
</evidence>
<dbReference type="InterPro" id="IPR015424">
    <property type="entry name" value="PyrdxlP-dep_Trfase"/>
</dbReference>
<dbReference type="InterPro" id="IPR015421">
    <property type="entry name" value="PyrdxlP-dep_Trfase_major"/>
</dbReference>
<dbReference type="GO" id="GO:0030170">
    <property type="term" value="F:pyridoxal phosphate binding"/>
    <property type="evidence" value="ECO:0007669"/>
    <property type="project" value="InterPro"/>
</dbReference>
<gene>
    <name evidence="2" type="ORF">METZ01_LOCUS118928</name>
</gene>
<dbReference type="SUPFAM" id="SSF53383">
    <property type="entry name" value="PLP-dependent transferases"/>
    <property type="match status" value="1"/>
</dbReference>
<dbReference type="PANTHER" id="PTHR43510:SF1">
    <property type="entry name" value="AMINOTRANSFERASE FUNCTION, HYPOTHETICAL (EUROFUNG)"/>
    <property type="match status" value="1"/>
</dbReference>
<dbReference type="PANTHER" id="PTHR43510">
    <property type="entry name" value="AMINOTRANSFERASE FUNCTION, HYPOTHETICAL (EUROFUNG)"/>
    <property type="match status" value="1"/>
</dbReference>
<evidence type="ECO:0000313" key="2">
    <source>
        <dbReference type="EMBL" id="SVA66074.1"/>
    </source>
</evidence>
<organism evidence="2">
    <name type="scientific">marine metagenome</name>
    <dbReference type="NCBI Taxonomy" id="408172"/>
    <lineage>
        <taxon>unclassified sequences</taxon>
        <taxon>metagenomes</taxon>
        <taxon>ecological metagenomes</taxon>
    </lineage>
</organism>
<feature type="non-terminal residue" evidence="2">
    <location>
        <position position="168"/>
    </location>
</feature>
<proteinExistence type="predicted"/>
<accession>A0A381XMQ9</accession>
<dbReference type="CDD" id="cd00609">
    <property type="entry name" value="AAT_like"/>
    <property type="match status" value="1"/>
</dbReference>
<protein>
    <recommendedName>
        <fullName evidence="1">Aminotransferase class I/classII large domain-containing protein</fullName>
    </recommendedName>
</protein>
<name>A0A381XMQ9_9ZZZZ</name>
<dbReference type="PROSITE" id="PS00105">
    <property type="entry name" value="AA_TRANSFER_CLASS_1"/>
    <property type="match status" value="1"/>
</dbReference>
<dbReference type="AlphaFoldDB" id="A0A381XMQ9"/>
<dbReference type="Pfam" id="PF00155">
    <property type="entry name" value="Aminotran_1_2"/>
    <property type="match status" value="1"/>
</dbReference>
<dbReference type="Gene3D" id="3.40.640.10">
    <property type="entry name" value="Type I PLP-dependent aspartate aminotransferase-like (Major domain)"/>
    <property type="match status" value="1"/>
</dbReference>
<dbReference type="GO" id="GO:0003824">
    <property type="term" value="F:catalytic activity"/>
    <property type="evidence" value="ECO:0007669"/>
    <property type="project" value="InterPro"/>
</dbReference>
<dbReference type="InterPro" id="IPR004838">
    <property type="entry name" value="NHTrfase_class1_PyrdxlP-BS"/>
</dbReference>